<dbReference type="RefSeq" id="WP_379070044.1">
    <property type="nucleotide sequence ID" value="NZ_JBHTIT010000001.1"/>
</dbReference>
<evidence type="ECO:0000256" key="1">
    <source>
        <dbReference type="SAM" id="SignalP"/>
    </source>
</evidence>
<dbReference type="EMBL" id="JBHTIT010000001">
    <property type="protein sequence ID" value="MFD0949907.1"/>
    <property type="molecule type" value="Genomic_DNA"/>
</dbReference>
<organism evidence="2 3">
    <name type="scientific">Paraperlucidibaca wandonensis</name>
    <dbReference type="NCBI Taxonomy" id="1268273"/>
    <lineage>
        <taxon>Bacteria</taxon>
        <taxon>Pseudomonadati</taxon>
        <taxon>Pseudomonadota</taxon>
        <taxon>Gammaproteobacteria</taxon>
        <taxon>Moraxellales</taxon>
        <taxon>Moraxellaceae</taxon>
        <taxon>Paraperlucidibaca</taxon>
    </lineage>
</organism>
<proteinExistence type="predicted"/>
<protein>
    <recommendedName>
        <fullName evidence="4">Lipoprotein</fullName>
    </recommendedName>
</protein>
<accession>A0ABW3HGA0</accession>
<evidence type="ECO:0008006" key="4">
    <source>
        <dbReference type="Google" id="ProtNLM"/>
    </source>
</evidence>
<comment type="caution">
    <text evidence="2">The sequence shown here is derived from an EMBL/GenBank/DDBJ whole genome shotgun (WGS) entry which is preliminary data.</text>
</comment>
<feature type="signal peptide" evidence="1">
    <location>
        <begin position="1"/>
        <end position="20"/>
    </location>
</feature>
<keyword evidence="3" id="KW-1185">Reference proteome</keyword>
<reference evidence="3" key="1">
    <citation type="journal article" date="2019" name="Int. J. Syst. Evol. Microbiol.">
        <title>The Global Catalogue of Microorganisms (GCM) 10K type strain sequencing project: providing services to taxonomists for standard genome sequencing and annotation.</title>
        <authorList>
            <consortium name="The Broad Institute Genomics Platform"/>
            <consortium name="The Broad Institute Genome Sequencing Center for Infectious Disease"/>
            <person name="Wu L."/>
            <person name="Ma J."/>
        </authorList>
    </citation>
    <scope>NUCLEOTIDE SEQUENCE [LARGE SCALE GENOMIC DNA]</scope>
    <source>
        <strain evidence="3">CCUG 63419</strain>
    </source>
</reference>
<evidence type="ECO:0000313" key="2">
    <source>
        <dbReference type="EMBL" id="MFD0949907.1"/>
    </source>
</evidence>
<keyword evidence="1" id="KW-0732">Signal</keyword>
<sequence length="136" mass="14599">MRVLAVLSAAAMLSACITSTAPTQNATSVQKHTFRTEKFNAPGVDTGLLIIKRDTGMRGSSCIPLISLNGDHVAPINVGQKLELHVPAGRHSLHAYPNKNCAAPAIVTSVEIKKSQTTTYRLGFVKREMVFIPTSN</sequence>
<dbReference type="Proteomes" id="UP001597044">
    <property type="component" value="Unassembled WGS sequence"/>
</dbReference>
<name>A0ABW3HGA0_9GAMM</name>
<feature type="chain" id="PRO_5047108423" description="Lipoprotein" evidence="1">
    <location>
        <begin position="21"/>
        <end position="136"/>
    </location>
</feature>
<evidence type="ECO:0000313" key="3">
    <source>
        <dbReference type="Proteomes" id="UP001597044"/>
    </source>
</evidence>
<dbReference type="PROSITE" id="PS51257">
    <property type="entry name" value="PROKAR_LIPOPROTEIN"/>
    <property type="match status" value="1"/>
</dbReference>
<gene>
    <name evidence="2" type="ORF">ACFQ0F_05815</name>
</gene>